<protein>
    <submittedName>
        <fullName evidence="6">Transcriptional regulator, LacI family</fullName>
    </submittedName>
</protein>
<keyword evidence="7" id="KW-1185">Reference proteome</keyword>
<gene>
    <name evidence="6" type="ORF">SAMN04489747_2129</name>
</gene>
<evidence type="ECO:0000313" key="7">
    <source>
        <dbReference type="Proteomes" id="UP000198546"/>
    </source>
</evidence>
<evidence type="ECO:0000256" key="2">
    <source>
        <dbReference type="ARBA" id="ARBA00023125"/>
    </source>
</evidence>
<feature type="region of interest" description="Disordered" evidence="4">
    <location>
        <begin position="1"/>
        <end position="25"/>
    </location>
</feature>
<dbReference type="Pfam" id="PF13377">
    <property type="entry name" value="Peripla_BP_3"/>
    <property type="match status" value="1"/>
</dbReference>
<sequence>MTRDPATAAASRQPPTMRDVAAHAGVSPMTVSRTLRDEPSVDRVLRERVLAAVEELGYRRNDWARGLRGGGATGLLGLVITNLGNPFYSQLATGVEAVAAEAGLQLLVGTSADDVARERGLVAGLVSRRVEGLVVVPAGTDQGHLAGSSLHGVPVVLATSPASGLAADAVVVDDFGGAREASRRLFLEGHRRIAFLGLSHETWTGQERRRGFTAGLAECGLEVDPELVVTTPAGDHDADTTLWRLMSAPRPPTAVFAANHRGTLAACRWVRSTGERLRIIGFDDIATAPLFAMPVSLVGYSPAELGRRAAELLLERVRGDVDDEPRRVVVATQLSHHGHVDVPA</sequence>
<accession>A0A1G6YZZ1</accession>
<dbReference type="Pfam" id="PF00356">
    <property type="entry name" value="LacI"/>
    <property type="match status" value="1"/>
</dbReference>
<dbReference type="GO" id="GO:0003700">
    <property type="term" value="F:DNA-binding transcription factor activity"/>
    <property type="evidence" value="ECO:0007669"/>
    <property type="project" value="TreeGrafter"/>
</dbReference>
<dbReference type="RefSeq" id="WP_197678995.1">
    <property type="nucleotide sequence ID" value="NZ_LT629688.1"/>
</dbReference>
<dbReference type="InterPro" id="IPR028082">
    <property type="entry name" value="Peripla_BP_I"/>
</dbReference>
<evidence type="ECO:0000259" key="5">
    <source>
        <dbReference type="PROSITE" id="PS50932"/>
    </source>
</evidence>
<dbReference type="CDD" id="cd01392">
    <property type="entry name" value="HTH_LacI"/>
    <property type="match status" value="1"/>
</dbReference>
<name>A0A1G6YZZ1_9ACTN</name>
<dbReference type="Gene3D" id="1.10.260.40">
    <property type="entry name" value="lambda repressor-like DNA-binding domains"/>
    <property type="match status" value="1"/>
</dbReference>
<dbReference type="SUPFAM" id="SSF53822">
    <property type="entry name" value="Periplasmic binding protein-like I"/>
    <property type="match status" value="1"/>
</dbReference>
<dbReference type="AlphaFoldDB" id="A0A1G6YZZ1"/>
<dbReference type="InterPro" id="IPR046335">
    <property type="entry name" value="LacI/GalR-like_sensor"/>
</dbReference>
<proteinExistence type="predicted"/>
<dbReference type="Gene3D" id="3.40.50.2300">
    <property type="match status" value="2"/>
</dbReference>
<dbReference type="SUPFAM" id="SSF47413">
    <property type="entry name" value="lambda repressor-like DNA-binding domains"/>
    <property type="match status" value="1"/>
</dbReference>
<evidence type="ECO:0000256" key="4">
    <source>
        <dbReference type="SAM" id="MobiDB-lite"/>
    </source>
</evidence>
<keyword evidence="3" id="KW-0804">Transcription</keyword>
<dbReference type="InterPro" id="IPR010982">
    <property type="entry name" value="Lambda_DNA-bd_dom_sf"/>
</dbReference>
<dbReference type="STRING" id="675864.SAMN04489747_2129"/>
<dbReference type="PROSITE" id="PS50932">
    <property type="entry name" value="HTH_LACI_2"/>
    <property type="match status" value="1"/>
</dbReference>
<dbReference type="CDD" id="cd06267">
    <property type="entry name" value="PBP1_LacI_sugar_binding-like"/>
    <property type="match status" value="1"/>
</dbReference>
<evidence type="ECO:0000256" key="1">
    <source>
        <dbReference type="ARBA" id="ARBA00023015"/>
    </source>
</evidence>
<dbReference type="InterPro" id="IPR000843">
    <property type="entry name" value="HTH_LacI"/>
</dbReference>
<evidence type="ECO:0000313" key="6">
    <source>
        <dbReference type="EMBL" id="SDD95146.1"/>
    </source>
</evidence>
<dbReference type="Proteomes" id="UP000198546">
    <property type="component" value="Chromosome i"/>
</dbReference>
<feature type="domain" description="HTH lacI-type" evidence="5">
    <location>
        <begin position="15"/>
        <end position="69"/>
    </location>
</feature>
<organism evidence="6 7">
    <name type="scientific">Auraticoccus monumenti</name>
    <dbReference type="NCBI Taxonomy" id="675864"/>
    <lineage>
        <taxon>Bacteria</taxon>
        <taxon>Bacillati</taxon>
        <taxon>Actinomycetota</taxon>
        <taxon>Actinomycetes</taxon>
        <taxon>Propionibacteriales</taxon>
        <taxon>Propionibacteriaceae</taxon>
        <taxon>Auraticoccus</taxon>
    </lineage>
</organism>
<dbReference type="PANTHER" id="PTHR30146">
    <property type="entry name" value="LACI-RELATED TRANSCRIPTIONAL REPRESSOR"/>
    <property type="match status" value="1"/>
</dbReference>
<dbReference type="EMBL" id="LT629688">
    <property type="protein sequence ID" value="SDD95146.1"/>
    <property type="molecule type" value="Genomic_DNA"/>
</dbReference>
<keyword evidence="2" id="KW-0238">DNA-binding</keyword>
<dbReference type="GO" id="GO:0000976">
    <property type="term" value="F:transcription cis-regulatory region binding"/>
    <property type="evidence" value="ECO:0007669"/>
    <property type="project" value="TreeGrafter"/>
</dbReference>
<dbReference type="PANTHER" id="PTHR30146:SF109">
    <property type="entry name" value="HTH-TYPE TRANSCRIPTIONAL REGULATOR GALS"/>
    <property type="match status" value="1"/>
</dbReference>
<dbReference type="SMART" id="SM00354">
    <property type="entry name" value="HTH_LACI"/>
    <property type="match status" value="1"/>
</dbReference>
<keyword evidence="1" id="KW-0805">Transcription regulation</keyword>
<reference evidence="6 7" key="1">
    <citation type="submission" date="2016-10" db="EMBL/GenBank/DDBJ databases">
        <authorList>
            <person name="de Groot N.N."/>
        </authorList>
    </citation>
    <scope>NUCLEOTIDE SEQUENCE [LARGE SCALE GENOMIC DNA]</scope>
    <source>
        <strain evidence="6 7">MON 2.2</strain>
    </source>
</reference>
<evidence type="ECO:0000256" key="3">
    <source>
        <dbReference type="ARBA" id="ARBA00023163"/>
    </source>
</evidence>